<evidence type="ECO:0000313" key="2">
    <source>
        <dbReference type="EMBL" id="CAI2380154.1"/>
    </source>
</evidence>
<accession>A0AAD1XWI7</accession>
<feature type="region of interest" description="Disordered" evidence="1">
    <location>
        <begin position="206"/>
        <end position="226"/>
    </location>
</feature>
<evidence type="ECO:0000256" key="1">
    <source>
        <dbReference type="SAM" id="MobiDB-lite"/>
    </source>
</evidence>
<sequence length="902" mass="103285">MADKLTPLLGDEYNSIESSMHMTSNNSIKFNTQGIKGSQSSLQICSDSENSLEEPTEVLQKPFNTVYSDIKMERIKTDEKGDTFKNTRALYNLLEFSGSKPSRLKLPEKSRKDDFVELQQSKKIKIQEFSETQSLSKKESPSIESLKPKSINRSLVHLRVQHFSTGINQYRQTSYNEWIDYFSKSYLIKSQPIKDPDFVEEPNQKAISSSSSLPVPIKGQNSLKTTGNLPEKFLRTLMKPPRDIDSRSDSDMSFEFEKTKTNHQPLYKNNLKEEVKTESLIIFNEETDTPEPNSKPDASPENQDKIFGGTSSIIDSTQEFYLKTEDEDEKEDIILQSNSLSQEILKAQIQSPLQSTTSIQLNWENYTITEHENETTSKENTATISKITSNDFQTQTEQLLEPREVSSYVEKEINTMDWRQEMHDVSLDALPLPECQQCTHIDKLQSTIKILEEEKTSLEKNICELTDKITSLELDLQANKIGKKYSALMKIFEECQNTWKKENDNLRKLLLGDGSIPDNNSREPLLIISLKDIKSIVQDVMKESDQINPDTIKDSAYSSLSLSLTCAYKAKGTNASSLKYPSDQNSKQNDGIDSADKDASKNTEQNILSEKNIDNEYNTPRNEEDKSNFETTPASKSRSKSFLLFNDESVHKGILQKPQDLEKLVHSPQSIKKILNSGSDQHCNLQNNDIARNLDFMSFNRNESGWGVNQRIKYSPPRANLRDKNLDLNIPKISQSESCRSLHYGLSKFIDKKDYSKKIKTRNHARKGSIGERAGYLCSEQRTRPNKTPENREQWFIQQLRKYGNPKGDIENLGQVQTKRSHYRNSSNPFSFNNYTESVSSNMKYSDKHLQKLKSQKFPQKLPKQTCKKQSKHKISKKGLKSECANQDCKPGKKLKMYLNPI</sequence>
<dbReference type="EMBL" id="CAMPGE010022079">
    <property type="protein sequence ID" value="CAI2380154.1"/>
    <property type="molecule type" value="Genomic_DNA"/>
</dbReference>
<dbReference type="Proteomes" id="UP001295684">
    <property type="component" value="Unassembled WGS sequence"/>
</dbReference>
<name>A0AAD1XWI7_EUPCR</name>
<organism evidence="2 3">
    <name type="scientific">Euplotes crassus</name>
    <dbReference type="NCBI Taxonomy" id="5936"/>
    <lineage>
        <taxon>Eukaryota</taxon>
        <taxon>Sar</taxon>
        <taxon>Alveolata</taxon>
        <taxon>Ciliophora</taxon>
        <taxon>Intramacronucleata</taxon>
        <taxon>Spirotrichea</taxon>
        <taxon>Hypotrichia</taxon>
        <taxon>Euplotida</taxon>
        <taxon>Euplotidae</taxon>
        <taxon>Moneuplotes</taxon>
    </lineage>
</organism>
<gene>
    <name evidence="2" type="ORF">ECRASSUSDP1_LOCUS21583</name>
</gene>
<protein>
    <submittedName>
        <fullName evidence="2">Uncharacterized protein</fullName>
    </submittedName>
</protein>
<keyword evidence="3" id="KW-1185">Reference proteome</keyword>
<dbReference type="AlphaFoldDB" id="A0AAD1XWI7"/>
<reference evidence="2" key="1">
    <citation type="submission" date="2023-07" db="EMBL/GenBank/DDBJ databases">
        <authorList>
            <consortium name="AG Swart"/>
            <person name="Singh M."/>
            <person name="Singh A."/>
            <person name="Seah K."/>
            <person name="Emmerich C."/>
        </authorList>
    </citation>
    <scope>NUCLEOTIDE SEQUENCE</scope>
    <source>
        <strain evidence="2">DP1</strain>
    </source>
</reference>
<evidence type="ECO:0000313" key="3">
    <source>
        <dbReference type="Proteomes" id="UP001295684"/>
    </source>
</evidence>
<feature type="region of interest" description="Disordered" evidence="1">
    <location>
        <begin position="285"/>
        <end position="309"/>
    </location>
</feature>
<comment type="caution">
    <text evidence="2">The sequence shown here is derived from an EMBL/GenBank/DDBJ whole genome shotgun (WGS) entry which is preliminary data.</text>
</comment>
<feature type="compositionally biased region" description="Polar residues" evidence="1">
    <location>
        <begin position="575"/>
        <end position="591"/>
    </location>
</feature>
<feature type="compositionally biased region" description="Polar residues" evidence="1">
    <location>
        <begin position="602"/>
        <end position="620"/>
    </location>
</feature>
<proteinExistence type="predicted"/>
<feature type="region of interest" description="Disordered" evidence="1">
    <location>
        <begin position="575"/>
        <end position="634"/>
    </location>
</feature>